<organism evidence="2 3">
    <name type="scientific">Microthyrium microscopicum</name>
    <dbReference type="NCBI Taxonomy" id="703497"/>
    <lineage>
        <taxon>Eukaryota</taxon>
        <taxon>Fungi</taxon>
        <taxon>Dikarya</taxon>
        <taxon>Ascomycota</taxon>
        <taxon>Pezizomycotina</taxon>
        <taxon>Dothideomycetes</taxon>
        <taxon>Dothideomycetes incertae sedis</taxon>
        <taxon>Microthyriales</taxon>
        <taxon>Microthyriaceae</taxon>
        <taxon>Microthyrium</taxon>
    </lineage>
</organism>
<reference evidence="2" key="1">
    <citation type="journal article" date="2020" name="Stud. Mycol.">
        <title>101 Dothideomycetes genomes: a test case for predicting lifestyles and emergence of pathogens.</title>
        <authorList>
            <person name="Haridas S."/>
            <person name="Albert R."/>
            <person name="Binder M."/>
            <person name="Bloem J."/>
            <person name="Labutti K."/>
            <person name="Salamov A."/>
            <person name="Andreopoulos B."/>
            <person name="Baker S."/>
            <person name="Barry K."/>
            <person name="Bills G."/>
            <person name="Bluhm B."/>
            <person name="Cannon C."/>
            <person name="Castanera R."/>
            <person name="Culley D."/>
            <person name="Daum C."/>
            <person name="Ezra D."/>
            <person name="Gonzalez J."/>
            <person name="Henrissat B."/>
            <person name="Kuo A."/>
            <person name="Liang C."/>
            <person name="Lipzen A."/>
            <person name="Lutzoni F."/>
            <person name="Magnuson J."/>
            <person name="Mondo S."/>
            <person name="Nolan M."/>
            <person name="Ohm R."/>
            <person name="Pangilinan J."/>
            <person name="Park H.-J."/>
            <person name="Ramirez L."/>
            <person name="Alfaro M."/>
            <person name="Sun H."/>
            <person name="Tritt A."/>
            <person name="Yoshinaga Y."/>
            <person name="Zwiers L.-H."/>
            <person name="Turgeon B."/>
            <person name="Goodwin S."/>
            <person name="Spatafora J."/>
            <person name="Crous P."/>
            <person name="Grigoriev I."/>
        </authorList>
    </citation>
    <scope>NUCLEOTIDE SEQUENCE</scope>
    <source>
        <strain evidence="2">CBS 115976</strain>
    </source>
</reference>
<gene>
    <name evidence="2" type="ORF">BT63DRAFT_466977</name>
</gene>
<protein>
    <submittedName>
        <fullName evidence="2">Uncharacterized protein</fullName>
    </submittedName>
</protein>
<keyword evidence="3" id="KW-1185">Reference proteome</keyword>
<proteinExistence type="predicted"/>
<dbReference type="EMBL" id="MU004231">
    <property type="protein sequence ID" value="KAF2673438.1"/>
    <property type="molecule type" value="Genomic_DNA"/>
</dbReference>
<dbReference type="Proteomes" id="UP000799302">
    <property type="component" value="Unassembled WGS sequence"/>
</dbReference>
<evidence type="ECO:0000313" key="3">
    <source>
        <dbReference type="Proteomes" id="UP000799302"/>
    </source>
</evidence>
<feature type="region of interest" description="Disordered" evidence="1">
    <location>
        <begin position="1"/>
        <end position="45"/>
    </location>
</feature>
<name>A0A6A6UQU8_9PEZI</name>
<accession>A0A6A6UQU8</accession>
<feature type="compositionally biased region" description="Polar residues" evidence="1">
    <location>
        <begin position="1"/>
        <end position="12"/>
    </location>
</feature>
<evidence type="ECO:0000256" key="1">
    <source>
        <dbReference type="SAM" id="MobiDB-lite"/>
    </source>
</evidence>
<dbReference type="AlphaFoldDB" id="A0A6A6UQU8"/>
<sequence length="653" mass="73019">MEPLVDSQTPPDESQFDLGSMDLENSSDIPADLSNHHQSSTDQQLDADDMPSQILIPVPNANRDSSASNPGAYRLVNSAQVSNSASNGQLDQNTMTIPASVNLNPSSSGLQNPILIPVPNVNQNPIAGNHGAYRLVNSVQMTTSSSSGQQNQTTATIPASVHLNLISSIQQNNTQTAPEYHWVSLRRLPDLHRRALFYGQMAKATRSTQKSTPPTIVPAPPIIISATPAMISAQAAAISAQSALVVTPTTSPSTPSNHQAAMSGTVIAHRITSSQKRKKQKEKQQQDDFKEFMGLFQSKLPTEVQLMVLGFLLGTDNLTKNLAFDSLHLHCGELKELIQMFLKTHYPERRRFKFDWYRQFHWPYIVGGLQLRADMNTAYQKALLAKDLLPMDLSSPIINEVRHLFLTETCWREFQCNCDLPEKAKGMPCMHKLMKIFPNLQTVEFKVRGVAPNNYATLQISEVPVEYEGVPFSDTWFIDIPSVITWRAQSSADLEGGRYWMLPSLPKTRGYGLFVDWFKNGQVYRLADPNRAFLKTPRWLELPVTESEAADKAKLKLMEIRHRFLSLALDPVKGPELVKDCAQYLDLMLSQLPDGAKKGNSKSHPTVQQLVDMIQNQHFQLGPYSDILNLQPGPTNSVVTRFSWQILHQRWST</sequence>
<evidence type="ECO:0000313" key="2">
    <source>
        <dbReference type="EMBL" id="KAF2673438.1"/>
    </source>
</evidence>